<protein>
    <recommendedName>
        <fullName evidence="2">VQ domain-containing protein</fullName>
    </recommendedName>
</protein>
<name>A0A1D1Z1W4_9ARAE</name>
<dbReference type="InterPro" id="IPR008889">
    <property type="entry name" value="VQ"/>
</dbReference>
<feature type="region of interest" description="Disordered" evidence="1">
    <location>
        <begin position="21"/>
        <end position="75"/>
    </location>
</feature>
<feature type="compositionally biased region" description="Low complexity" evidence="1">
    <location>
        <begin position="230"/>
        <end position="249"/>
    </location>
</feature>
<reference evidence="3" key="1">
    <citation type="submission" date="2015-07" db="EMBL/GenBank/DDBJ databases">
        <title>Transcriptome Assembly of Anthurium amnicola.</title>
        <authorList>
            <person name="Suzuki J."/>
        </authorList>
    </citation>
    <scope>NUCLEOTIDE SEQUENCE</scope>
</reference>
<feature type="domain" description="VQ" evidence="2">
    <location>
        <begin position="97"/>
        <end position="120"/>
    </location>
</feature>
<proteinExistence type="predicted"/>
<dbReference type="AlphaFoldDB" id="A0A1D1Z1W4"/>
<gene>
    <name evidence="3" type="ORF">g.99450</name>
</gene>
<feature type="compositionally biased region" description="Gly residues" evidence="1">
    <location>
        <begin position="26"/>
        <end position="41"/>
    </location>
</feature>
<evidence type="ECO:0000259" key="2">
    <source>
        <dbReference type="Pfam" id="PF05678"/>
    </source>
</evidence>
<organism evidence="3">
    <name type="scientific">Anthurium amnicola</name>
    <dbReference type="NCBI Taxonomy" id="1678845"/>
    <lineage>
        <taxon>Eukaryota</taxon>
        <taxon>Viridiplantae</taxon>
        <taxon>Streptophyta</taxon>
        <taxon>Embryophyta</taxon>
        <taxon>Tracheophyta</taxon>
        <taxon>Spermatophyta</taxon>
        <taxon>Magnoliopsida</taxon>
        <taxon>Liliopsida</taxon>
        <taxon>Araceae</taxon>
        <taxon>Pothoideae</taxon>
        <taxon>Potheae</taxon>
        <taxon>Anthurium</taxon>
    </lineage>
</organism>
<dbReference type="PANTHER" id="PTHR33179">
    <property type="entry name" value="VQ MOTIF-CONTAINING PROTEIN"/>
    <property type="match status" value="1"/>
</dbReference>
<feature type="compositionally biased region" description="Low complexity" evidence="1">
    <location>
        <begin position="46"/>
        <end position="59"/>
    </location>
</feature>
<dbReference type="EMBL" id="GDJX01007065">
    <property type="protein sequence ID" value="JAT60871.1"/>
    <property type="molecule type" value="Transcribed_RNA"/>
</dbReference>
<evidence type="ECO:0000256" key="1">
    <source>
        <dbReference type="SAM" id="MobiDB-lite"/>
    </source>
</evidence>
<dbReference type="InterPro" id="IPR039609">
    <property type="entry name" value="VQ_15/22"/>
</dbReference>
<evidence type="ECO:0000313" key="3">
    <source>
        <dbReference type="EMBL" id="JAT60871.1"/>
    </source>
</evidence>
<sequence length="249" mass="26255">MAITEPSSSHTEWVQFYQRNLSHQPTGGGGGGGSGSSGGIILGHAPPMTESTVVTTTTTPPSPAGAGGDRAVQPPLTTVEGRVGKAARRRSRASRKAPTTVLNTDTTNFRAMVQQFTGVPTRSFQSPYPHMVADDGGGGGGPATLSFGHVGGGGSHLHHQQPSLFPFQQQQQQQQYQQYPPQFQQHHERQLFGVAGSAPGGSDAYLRGFGGNPHRESMERPEGLLLEGISSSQRMTRSSGSSTTDGFFL</sequence>
<dbReference type="Pfam" id="PF05678">
    <property type="entry name" value="VQ"/>
    <property type="match status" value="1"/>
</dbReference>
<feature type="region of interest" description="Disordered" evidence="1">
    <location>
        <begin position="228"/>
        <end position="249"/>
    </location>
</feature>
<dbReference type="PANTHER" id="PTHR33179:SF29">
    <property type="entry name" value="OS06G0666400 PROTEIN"/>
    <property type="match status" value="1"/>
</dbReference>
<accession>A0A1D1Z1W4</accession>